<keyword evidence="3" id="KW-0808">Transferase</keyword>
<evidence type="ECO:0000313" key="4">
    <source>
        <dbReference type="Proteomes" id="UP000182814"/>
    </source>
</evidence>
<keyword evidence="4" id="KW-1185">Reference proteome</keyword>
<evidence type="ECO:0000259" key="2">
    <source>
        <dbReference type="Pfam" id="PF12920"/>
    </source>
</evidence>
<sequence length="2345" mass="258604">MSSEKEIRMGRDWAKALEWVELEAVIKRFLNVESQGNALRYYEGAVQASSLAEQLTAVSLLKETIGSIPKASNSAVQQVQGKLAEYHLRLSTTVGMLSSARPVPKKLHFVWVGGGIGAIQGDYINVWKQMVGPDGYSLNLWYDSDGLLAHETNRVIVESAKASGAMSAPQDMADTPNTLANRYIERARALRQQMFEHIQRVLGEGGSADQARIDLLVSAYGQDESTLKALKARNLQSLEAVGHKGILLRDIRTQLSDQPLFDIYEREISFRTNLAAASDITRLQALKIEGGTYLDADLLPSLHEKIGGVDLTGFDAEARIGVMQLLLDHNPQLLPNRGSQYADKRRFVPADNNDAITGFAKNVSSLGDIFAPFNDVLVSADGVRAGNKNSPHQFTNHTPFNGLSNALLSAHAGSAALAAIMNKIRNNYAFRDRVVEQSKKGHISLEDRNAFPELIIREMEKLYGPISDWGDALRAHDQFSQAVMNYDADGIKFGAQSAIVMSGPSAVSNGLSDFVNEQLMASARQPISDRVDLFDGFNLATEEETHHSWKDNAKTEPDWFELETKRIKEGFYNNHYKGNVNELLNSRTLTFKQGWPVIEGKPVLLTSVLQQLLDDLGEPFRRAMNDKLSGDITFNDRIALDFETRQKILAQPASELPISIGAESLGSMNEALARIAGGKLPAEQLSPLHRVVFGGLFGAPTLDQEGFAPAWKETVALAESTQDRGLFARYDLIEQTLFNRRPAMFEAGHNASSLSGQVSENSRVLKAQALAEPLSVRQWGEHVHRIETATRNEYRASILRRGHSVRERFFQAGADSVKQAPQELLVRGSGDPGRRCYPLALVMAAALESGHTTERALIGKLAIANLTPDAAETHALLHVLDELRGLPMSQFGEKTAAVNLGVAMQALEAKSSTGSLMLNTDNHSMLVSKVVEHGETSYRFYDPNFGLFAFMRAEDLQQGINNFLQDDVIARLYGLGEMSNASFDVIDLNGSSIAEKPLPSRVTVGDLLSREQMVGGRSVEPWQHHAALRVRSLSENARLGDGLARLDAQGWARQIESATTRLQAEHQLSRDFVPVFESLKTSATGQREITLVNARDAGQTRRVVTDDLHLDTIKSHLTDIYQALSVKAPRPGVVDPTDAGAVHTLNAGFAIQALLFALKDRESSRNGTTALTSAVRLHGYLSYAQLTHGIVVDVVELINLVRIAFTNSLLVAKTTSSVVINALGHVANEGVGNILQLAAVGFDIYLLANAENEAQIAQFATQLAFDSAGLVAGLGGLGASLVGAGTAAAFLGGASVILGGLAVGIGALVEGFSGILERARQVGKYLNLIDQGYRSGGFSRIDDALCISPYVVVTHLDLGARLLRYGGVLDIYAAIPHELHPPKGNPDRLLSISIRESLGYAYESTLPDAADFDVVVLPCMPHCYFGFDYKALPGSTSRREHFETALKLEYDSAGERQFWFSFYRFPSEYVLHQLIPNYAETLINVVLDRRNRFLHVPKLPRELHNYLSYEILGRGGQCTMVLAEGVRAITLIKTTDAPSMAWALSATWLAESDVKIEGARVQLGAIQVHVPDQSPLLLQLDKQSYQVDWEQGSLLISEIAIGSGGNASAAQASIRELARSMRLAGRYTTVRDFPVPYSDPLKPVYTTAQYDRNEDRFLFVRGLDPAYQKVACLGAIVDKYAYYYVPDDVLIWRTDVTTGQVNRIYRLMDPVPGSRISAFQELEGGLMRIVQKVVLRNGRDMKMTYLLGANDLSLFSVIGALTEGQKALLQRRNTVSLAYFFWDYELMVRNSKLAPFDAVSVVDYQCAPLTSITYWHEDSRNPISLWLRRDDGLVIRPNLEADSGSLILLNTQDADGDTFLFYDQRHRSLYRQRVTAQNDEPSASATKILPHEVVEVFYQEQRHIALTQDGMLFQLSRTDESQLVALSGDWLAQAAAAAGDGFEWHASVLALAEALAADGFEVSGVQNVPGNAFLRVWCLGRRMLIADMRPNQSVQLLAQTPDKKAAWLWDSASGQVYRQPFMEPEAFAAAFANGTRLLHRDRLPAMQRVAAQWSFTRIAPEGAGLRGLTREHVWIELFEGEAPRIVGVESDFFFGLGTRQARENKLLQLIAGRSHAPVLTAGRFDDLFAWYDTSARRLYYSTVQTNGHWPAYLGVRNGEIALLYNTITHEVFSNRNGAWLVPDHDVWMYADTVSRTAQVMTIQTRDNIEDLLMLIPDGVTTLVLGLNGGMTCLISEAAWLRLDCLIIDFHQPAPRKRQLIVQLPPMDHWRITLAEGHLLLTDPDDGRSLVFRSVESAGAESRDTFELLINVSGDPLFVTLEDLMQDLEEGVSLELVKLLAKAVEA</sequence>
<dbReference type="RefSeq" id="WP_231983807.1">
    <property type="nucleotide sequence ID" value="NZ_JYLB01000005.1"/>
</dbReference>
<name>A0A1H1NCM8_9PSED</name>
<accession>A0A1H1NCM8</accession>
<organism evidence="3 4">
    <name type="scientific">Pseudomonas lini</name>
    <dbReference type="NCBI Taxonomy" id="163011"/>
    <lineage>
        <taxon>Bacteria</taxon>
        <taxon>Pseudomonadati</taxon>
        <taxon>Pseudomonadota</taxon>
        <taxon>Gammaproteobacteria</taxon>
        <taxon>Pseudomonadales</taxon>
        <taxon>Pseudomonadaceae</taxon>
        <taxon>Pseudomonas</taxon>
    </lineage>
</organism>
<dbReference type="CDD" id="cd20495">
    <property type="entry name" value="C58_PaToxP-like"/>
    <property type="match status" value="1"/>
</dbReference>
<dbReference type="Gene3D" id="3.90.550.20">
    <property type="match status" value="1"/>
</dbReference>
<feature type="domain" description="GT44" evidence="1">
    <location>
        <begin position="105"/>
        <end position="499"/>
    </location>
</feature>
<dbReference type="Proteomes" id="UP000182814">
    <property type="component" value="Chromosome I"/>
</dbReference>
<dbReference type="InterPro" id="IPR024770">
    <property type="entry name" value="TcdA/TcdB_cat"/>
</dbReference>
<gene>
    <name evidence="3" type="ORF">SAMN04490191_0381</name>
</gene>
<proteinExistence type="predicted"/>
<dbReference type="SUPFAM" id="SSF53448">
    <property type="entry name" value="Nucleotide-diphospho-sugar transferases"/>
    <property type="match status" value="1"/>
</dbReference>
<dbReference type="InterPro" id="IPR029044">
    <property type="entry name" value="Nucleotide-diphossugar_trans"/>
</dbReference>
<dbReference type="GO" id="GO:0016757">
    <property type="term" value="F:glycosyltransferase activity"/>
    <property type="evidence" value="ECO:0007669"/>
    <property type="project" value="InterPro"/>
</dbReference>
<feature type="domain" description="TcdA/TcdB toxin pore forming" evidence="2">
    <location>
        <begin position="1054"/>
        <end position="1695"/>
    </location>
</feature>
<evidence type="ECO:0000313" key="3">
    <source>
        <dbReference type="EMBL" id="SDR96495.1"/>
    </source>
</evidence>
<dbReference type="EMBL" id="LT629746">
    <property type="protein sequence ID" value="SDR96495.1"/>
    <property type="molecule type" value="Genomic_DNA"/>
</dbReference>
<dbReference type="InterPro" id="IPR024769">
    <property type="entry name" value="TcdA/TcdB_pore_forming"/>
</dbReference>
<evidence type="ECO:0000259" key="1">
    <source>
        <dbReference type="Pfam" id="PF12919"/>
    </source>
</evidence>
<dbReference type="Pfam" id="PF12919">
    <property type="entry name" value="TcdA_TcdB"/>
    <property type="match status" value="1"/>
</dbReference>
<protein>
    <submittedName>
        <fullName evidence="3">TcdA/TcdB catalytic glycosyltransferase domain-containing protein</fullName>
    </submittedName>
</protein>
<reference evidence="4" key="1">
    <citation type="submission" date="2016-10" db="EMBL/GenBank/DDBJ databases">
        <authorList>
            <person name="Varghese N."/>
            <person name="Submissions S."/>
        </authorList>
    </citation>
    <scope>NUCLEOTIDE SEQUENCE [LARGE SCALE GENOMIC DNA]</scope>
    <source>
        <strain evidence="4">BS3782</strain>
    </source>
</reference>
<dbReference type="Pfam" id="PF12920">
    <property type="entry name" value="TcdA_TcdB_pore"/>
    <property type="match status" value="1"/>
</dbReference>